<evidence type="ECO:0000256" key="1">
    <source>
        <dbReference type="ARBA" id="ARBA00003565"/>
    </source>
</evidence>
<sequence length="201" mass="21646">MQLTRRAILATATATLILPRLARAQDNQLTPEAVYFDPDAPVLGNPDGDVTIAEFFDYQCPYCKAGHPDLMSVVAEDGNVRLVLKDWPILSAASIYAAQLGLGSVDMGHYPEVNHALMQTTGRLDEDIVDAAVATVVDPKEAMVSFKQSRAKWDGLLQRNQQQAAAFGFGGTPAFVIGTKFYGGVMDQTALKDAISTARQG</sequence>
<feature type="chain" id="PRO_5011441790" evidence="7">
    <location>
        <begin position="25"/>
        <end position="201"/>
    </location>
</feature>
<dbReference type="InterPro" id="IPR036249">
    <property type="entry name" value="Thioredoxin-like_sf"/>
</dbReference>
<dbReference type="InterPro" id="IPR012336">
    <property type="entry name" value="Thioredoxin-like_fold"/>
</dbReference>
<evidence type="ECO:0000256" key="5">
    <source>
        <dbReference type="ARBA" id="ARBA00023157"/>
    </source>
</evidence>
<comment type="similarity">
    <text evidence="2">Belongs to the thioredoxin family. DsbA subfamily.</text>
</comment>
<dbReference type="GO" id="GO:0016491">
    <property type="term" value="F:oxidoreductase activity"/>
    <property type="evidence" value="ECO:0007669"/>
    <property type="project" value="UniProtKB-KW"/>
</dbReference>
<dbReference type="GO" id="GO:0016853">
    <property type="term" value="F:isomerase activity"/>
    <property type="evidence" value="ECO:0007669"/>
    <property type="project" value="UniProtKB-KW"/>
</dbReference>
<dbReference type="AlphaFoldDB" id="A0A1I4ITH3"/>
<evidence type="ECO:0000256" key="4">
    <source>
        <dbReference type="ARBA" id="ARBA00023002"/>
    </source>
</evidence>
<accession>A0A1I4ITH3</accession>
<dbReference type="InterPro" id="IPR013766">
    <property type="entry name" value="Thioredoxin_domain"/>
</dbReference>
<evidence type="ECO:0000313" key="9">
    <source>
        <dbReference type="EMBL" id="SFL57652.1"/>
    </source>
</evidence>
<feature type="domain" description="Thioredoxin" evidence="8">
    <location>
        <begin position="18"/>
        <end position="200"/>
    </location>
</feature>
<keyword evidence="4" id="KW-0560">Oxidoreductase</keyword>
<dbReference type="Proteomes" id="UP000199550">
    <property type="component" value="Unassembled WGS sequence"/>
</dbReference>
<evidence type="ECO:0000256" key="6">
    <source>
        <dbReference type="ARBA" id="ARBA00023284"/>
    </source>
</evidence>
<keyword evidence="3 7" id="KW-0732">Signal</keyword>
<feature type="signal peptide" evidence="7">
    <location>
        <begin position="1"/>
        <end position="24"/>
    </location>
</feature>
<dbReference type="Gene3D" id="3.40.30.10">
    <property type="entry name" value="Glutaredoxin"/>
    <property type="match status" value="1"/>
</dbReference>
<name>A0A1I4ITH3_9RHOB</name>
<evidence type="ECO:0000256" key="7">
    <source>
        <dbReference type="SAM" id="SignalP"/>
    </source>
</evidence>
<dbReference type="SUPFAM" id="SSF52833">
    <property type="entry name" value="Thioredoxin-like"/>
    <property type="match status" value="1"/>
</dbReference>
<dbReference type="EMBL" id="FOTF01000029">
    <property type="protein sequence ID" value="SFL57652.1"/>
    <property type="molecule type" value="Genomic_DNA"/>
</dbReference>
<dbReference type="PANTHER" id="PTHR13887">
    <property type="entry name" value="GLUTATHIONE S-TRANSFERASE KAPPA"/>
    <property type="match status" value="1"/>
</dbReference>
<dbReference type="PANTHER" id="PTHR13887:SF14">
    <property type="entry name" value="DISULFIDE BOND FORMATION PROTEIN D"/>
    <property type="match status" value="1"/>
</dbReference>
<keyword evidence="5" id="KW-1015">Disulfide bond</keyword>
<evidence type="ECO:0000256" key="3">
    <source>
        <dbReference type="ARBA" id="ARBA00022729"/>
    </source>
</evidence>
<dbReference type="OrthoDB" id="9780147at2"/>
<organism evidence="9 10">
    <name type="scientific">Loktanella salsilacus</name>
    <dbReference type="NCBI Taxonomy" id="195913"/>
    <lineage>
        <taxon>Bacteria</taxon>
        <taxon>Pseudomonadati</taxon>
        <taxon>Pseudomonadota</taxon>
        <taxon>Alphaproteobacteria</taxon>
        <taxon>Rhodobacterales</taxon>
        <taxon>Roseobacteraceae</taxon>
        <taxon>Loktanella</taxon>
    </lineage>
</organism>
<dbReference type="PROSITE" id="PS51352">
    <property type="entry name" value="THIOREDOXIN_2"/>
    <property type="match status" value="1"/>
</dbReference>
<keyword evidence="10" id="KW-1185">Reference proteome</keyword>
<evidence type="ECO:0000256" key="2">
    <source>
        <dbReference type="ARBA" id="ARBA00005791"/>
    </source>
</evidence>
<reference evidence="9 10" key="1">
    <citation type="submission" date="2016-10" db="EMBL/GenBank/DDBJ databases">
        <authorList>
            <person name="de Groot N.N."/>
        </authorList>
    </citation>
    <scope>NUCLEOTIDE SEQUENCE [LARGE SCALE GENOMIC DNA]</scope>
    <source>
        <strain evidence="9 10">DSM 16199</strain>
    </source>
</reference>
<dbReference type="RefSeq" id="WP_090191519.1">
    <property type="nucleotide sequence ID" value="NZ_FOTF01000029.1"/>
</dbReference>
<proteinExistence type="inferred from homology"/>
<dbReference type="Pfam" id="PF13462">
    <property type="entry name" value="Thioredoxin_4"/>
    <property type="match status" value="1"/>
</dbReference>
<dbReference type="CDD" id="cd03023">
    <property type="entry name" value="DsbA_Com1_like"/>
    <property type="match status" value="1"/>
</dbReference>
<protein>
    <submittedName>
        <fullName evidence="9">Protein-disulfide isomerase</fullName>
    </submittedName>
</protein>
<comment type="function">
    <text evidence="1">May be required for disulfide bond formation in some proteins.</text>
</comment>
<keyword evidence="9" id="KW-0413">Isomerase</keyword>
<evidence type="ECO:0000313" key="10">
    <source>
        <dbReference type="Proteomes" id="UP000199550"/>
    </source>
</evidence>
<evidence type="ECO:0000259" key="8">
    <source>
        <dbReference type="PROSITE" id="PS51352"/>
    </source>
</evidence>
<gene>
    <name evidence="9" type="ORF">SAMN04488004_12928</name>
</gene>
<dbReference type="STRING" id="195913.SAMN04488004_12928"/>
<keyword evidence="6" id="KW-0676">Redox-active center</keyword>